<feature type="region of interest" description="Disordered" evidence="1">
    <location>
        <begin position="1"/>
        <end position="56"/>
    </location>
</feature>
<evidence type="ECO:0000256" key="1">
    <source>
        <dbReference type="SAM" id="MobiDB-lite"/>
    </source>
</evidence>
<evidence type="ECO:0000313" key="3">
    <source>
        <dbReference type="Proteomes" id="UP000543364"/>
    </source>
</evidence>
<dbReference type="Proteomes" id="UP000543364">
    <property type="component" value="Unassembled WGS sequence"/>
</dbReference>
<feature type="non-terminal residue" evidence="2">
    <location>
        <position position="1"/>
    </location>
</feature>
<evidence type="ECO:0000313" key="2">
    <source>
        <dbReference type="EMBL" id="NWU15253.1"/>
    </source>
</evidence>
<feature type="compositionally biased region" description="Polar residues" evidence="1">
    <location>
        <begin position="28"/>
        <end position="39"/>
    </location>
</feature>
<comment type="caution">
    <text evidence="2">The sequence shown here is derived from an EMBL/GenBank/DDBJ whole genome shotgun (WGS) entry which is preliminary data.</text>
</comment>
<feature type="non-terminal residue" evidence="2">
    <location>
        <position position="181"/>
    </location>
</feature>
<dbReference type="EMBL" id="VZRE01012636">
    <property type="protein sequence ID" value="NWU15253.1"/>
    <property type="molecule type" value="Genomic_DNA"/>
</dbReference>
<organism evidence="2 3">
    <name type="scientific">Cephalopterus ornatus</name>
    <name type="common">Amazonian umbrellabird</name>
    <dbReference type="NCBI Taxonomy" id="114276"/>
    <lineage>
        <taxon>Eukaryota</taxon>
        <taxon>Metazoa</taxon>
        <taxon>Chordata</taxon>
        <taxon>Craniata</taxon>
        <taxon>Vertebrata</taxon>
        <taxon>Euteleostomi</taxon>
        <taxon>Archelosauria</taxon>
        <taxon>Archosauria</taxon>
        <taxon>Dinosauria</taxon>
        <taxon>Saurischia</taxon>
        <taxon>Theropoda</taxon>
        <taxon>Coelurosauria</taxon>
        <taxon>Aves</taxon>
        <taxon>Neognathae</taxon>
        <taxon>Neoaves</taxon>
        <taxon>Telluraves</taxon>
        <taxon>Australaves</taxon>
        <taxon>Passeriformes</taxon>
        <taxon>Cotingidae</taxon>
        <taxon>Cephalopterus</taxon>
    </lineage>
</organism>
<reference evidence="2 3" key="1">
    <citation type="submission" date="2019-09" db="EMBL/GenBank/DDBJ databases">
        <title>Bird 10,000 Genomes (B10K) Project - Family phase.</title>
        <authorList>
            <person name="Zhang G."/>
        </authorList>
    </citation>
    <scope>NUCLEOTIDE SEQUENCE [LARGE SCALE GENOMIC DNA]</scope>
    <source>
        <strain evidence="2">B10K-DU-001-01</strain>
        <tissue evidence="2">Muscle</tissue>
    </source>
</reference>
<proteinExistence type="predicted"/>
<protein>
    <submittedName>
        <fullName evidence="2">ATX2 protein</fullName>
    </submittedName>
</protein>
<feature type="compositionally biased region" description="Polar residues" evidence="1">
    <location>
        <begin position="83"/>
        <end position="96"/>
    </location>
</feature>
<keyword evidence="3" id="KW-1185">Reference proteome</keyword>
<dbReference type="AlphaFoldDB" id="A0A7K5UF04"/>
<feature type="region of interest" description="Disordered" evidence="1">
    <location>
        <begin position="74"/>
        <end position="96"/>
    </location>
</feature>
<accession>A0A7K5UF04</accession>
<name>A0A7K5UF04_CEPOR</name>
<gene>
    <name evidence="2" type="primary">Atxn2</name>
    <name evidence="2" type="ORF">CEPORN_R15572</name>
</gene>
<sequence>VSTGSLAQQYAHPNATLHPHPPHPQPSATPTGQQQSQHAGSHPAPSPVQHHQHQAAQALHLANPQQQSAIYHAGLAPTPPSMTPGSNTQSPQNSFPTAQQTVFTIHPSHVQPAYTNPPHMAHVPQAHVQSGMVPSHPTAHAPMMLMTTQPPGGPQAALAQSALQPIPVSTTTHFPYMTHPS</sequence>